<evidence type="ECO:0000256" key="1">
    <source>
        <dbReference type="SAM" id="SignalP"/>
    </source>
</evidence>
<protein>
    <recommendedName>
        <fullName evidence="2">GerMN domain-containing protein</fullName>
    </recommendedName>
</protein>
<dbReference type="Pfam" id="PF10646">
    <property type="entry name" value="Germane"/>
    <property type="match status" value="1"/>
</dbReference>
<reference evidence="3 4" key="1">
    <citation type="submission" date="2021-01" db="EMBL/GenBank/DDBJ databases">
        <title>Whole genome shotgun sequence of Catellatospora bangladeshensis NBRC 107357.</title>
        <authorList>
            <person name="Komaki H."/>
            <person name="Tamura T."/>
        </authorList>
    </citation>
    <scope>NUCLEOTIDE SEQUENCE [LARGE SCALE GENOMIC DNA]</scope>
    <source>
        <strain evidence="3 4">NBRC 107357</strain>
    </source>
</reference>
<organism evidence="3 4">
    <name type="scientific">Catellatospora bangladeshensis</name>
    <dbReference type="NCBI Taxonomy" id="310355"/>
    <lineage>
        <taxon>Bacteria</taxon>
        <taxon>Bacillati</taxon>
        <taxon>Actinomycetota</taxon>
        <taxon>Actinomycetes</taxon>
        <taxon>Micromonosporales</taxon>
        <taxon>Micromonosporaceae</taxon>
        <taxon>Catellatospora</taxon>
    </lineage>
</organism>
<dbReference type="Proteomes" id="UP000601223">
    <property type="component" value="Unassembled WGS sequence"/>
</dbReference>
<name>A0A8J3JUS6_9ACTN</name>
<evidence type="ECO:0000259" key="2">
    <source>
        <dbReference type="SMART" id="SM00909"/>
    </source>
</evidence>
<dbReference type="RefSeq" id="WP_203755334.1">
    <property type="nucleotide sequence ID" value="NZ_BONF01000047.1"/>
</dbReference>
<accession>A0A8J3JUS6</accession>
<dbReference type="InterPro" id="IPR019606">
    <property type="entry name" value="GerMN"/>
</dbReference>
<dbReference type="PROSITE" id="PS51257">
    <property type="entry name" value="PROKAR_LIPOPROTEIN"/>
    <property type="match status" value="1"/>
</dbReference>
<sequence>MTGYRNARWRSLLAALLLATTAGAAGCGVPTEDAPRVIEQPVPGRTPSTAPAVAASGPASERLYLVRDGALVAVQRRLPREPDPQHLLADLLAGPTEAEQARGLRSALAGSDVVVSVDVWGVTAYVEIPAAIEGTGRNDDVLAFGQIVCTLTSRAGIERVVFTRRGAAIGVPLPDASLSQDPLRAADYAGLIADA</sequence>
<feature type="domain" description="GerMN" evidence="2">
    <location>
        <begin position="84"/>
        <end position="173"/>
    </location>
</feature>
<evidence type="ECO:0000313" key="3">
    <source>
        <dbReference type="EMBL" id="GIF85443.1"/>
    </source>
</evidence>
<gene>
    <name evidence="3" type="ORF">Cba03nite_67920</name>
</gene>
<dbReference type="AlphaFoldDB" id="A0A8J3JUS6"/>
<evidence type="ECO:0000313" key="4">
    <source>
        <dbReference type="Proteomes" id="UP000601223"/>
    </source>
</evidence>
<feature type="signal peptide" evidence="1">
    <location>
        <begin position="1"/>
        <end position="24"/>
    </location>
</feature>
<dbReference type="EMBL" id="BONF01000047">
    <property type="protein sequence ID" value="GIF85443.1"/>
    <property type="molecule type" value="Genomic_DNA"/>
</dbReference>
<keyword evidence="1" id="KW-0732">Signal</keyword>
<proteinExistence type="predicted"/>
<keyword evidence="4" id="KW-1185">Reference proteome</keyword>
<comment type="caution">
    <text evidence="3">The sequence shown here is derived from an EMBL/GenBank/DDBJ whole genome shotgun (WGS) entry which is preliminary data.</text>
</comment>
<dbReference type="SMART" id="SM00909">
    <property type="entry name" value="Germane"/>
    <property type="match status" value="1"/>
</dbReference>
<feature type="chain" id="PRO_5035178469" description="GerMN domain-containing protein" evidence="1">
    <location>
        <begin position="25"/>
        <end position="195"/>
    </location>
</feature>